<protein>
    <submittedName>
        <fullName evidence="6">Site-specific integrase</fullName>
    </submittedName>
</protein>
<dbReference type="PANTHER" id="PTHR30629:SF2">
    <property type="entry name" value="PROPHAGE INTEGRASE INTS-RELATED"/>
    <property type="match status" value="1"/>
</dbReference>
<keyword evidence="3" id="KW-0229">DNA integration</keyword>
<dbReference type="InterPro" id="IPR002104">
    <property type="entry name" value="Integrase_catalytic"/>
</dbReference>
<name>A0A316LZU3_9CLOT</name>
<dbReference type="PROSITE" id="PS51898">
    <property type="entry name" value="TYR_RECOMBINASE"/>
    <property type="match status" value="1"/>
</dbReference>
<dbReference type="RefSeq" id="WP_168972136.1">
    <property type="nucleotide sequence ID" value="NZ_JABAGG010000006.1"/>
</dbReference>
<evidence type="ECO:0000256" key="1">
    <source>
        <dbReference type="ARBA" id="ARBA00003283"/>
    </source>
</evidence>
<accession>A0A316LZU3</accession>
<comment type="function">
    <text evidence="1">Site-specific tyrosine recombinase, which acts by catalyzing the cutting and rejoining of the recombining DNA molecules.</text>
</comment>
<evidence type="ECO:0000256" key="5">
    <source>
        <dbReference type="ARBA" id="ARBA00023172"/>
    </source>
</evidence>
<dbReference type="GO" id="GO:0006310">
    <property type="term" value="P:DNA recombination"/>
    <property type="evidence" value="ECO:0007669"/>
    <property type="project" value="UniProtKB-KW"/>
</dbReference>
<dbReference type="Gene3D" id="1.10.443.10">
    <property type="entry name" value="Intergrase catalytic core"/>
    <property type="match status" value="1"/>
</dbReference>
<organism evidence="6 7">
    <name type="scientific">Clostridium cadaveris</name>
    <dbReference type="NCBI Taxonomy" id="1529"/>
    <lineage>
        <taxon>Bacteria</taxon>
        <taxon>Bacillati</taxon>
        <taxon>Bacillota</taxon>
        <taxon>Clostridia</taxon>
        <taxon>Eubacteriales</taxon>
        <taxon>Clostridiaceae</taxon>
        <taxon>Clostridium</taxon>
    </lineage>
</organism>
<dbReference type="GO" id="GO:0015074">
    <property type="term" value="P:DNA integration"/>
    <property type="evidence" value="ECO:0007669"/>
    <property type="project" value="UniProtKB-KW"/>
</dbReference>
<keyword evidence="5" id="KW-0233">DNA recombination</keyword>
<sequence>MPRGSIRKKGSIYYIRYYENGEQKEKRGGVTKEEAEKTLTSILSRIDNGHLQPSEILLKDYLEMWLEDYIKGEKRDGTYRRYNDICHLHIIPGIGNVSLKDLKAIHIDKFIRKLKKKNIINATSICDCFGVLRTALNRAVKLQMLNDNPCKFIDTPKRTKFKANILTIEEFKKIYNSLNTKKYNDNVFKLALDIALETGLRRGEMCGLAWDDIDFENCEIEINKTLSRVGNKYAIGEPKTDESNRTIPISSALAEKLKNHKTSMNLNKLQYGKMYEKVVFDNIEYDLIFRRENGEYIKPESFYQRLKRLCKYNSIEKNIRWHDLRHMNATLLLEGGVDLKTVQDRLGHSMLQTTADRYAHVTKKMNRNATNIISDVIENK</sequence>
<proteinExistence type="inferred from homology"/>
<evidence type="ECO:0000256" key="2">
    <source>
        <dbReference type="ARBA" id="ARBA00008857"/>
    </source>
</evidence>
<dbReference type="Pfam" id="PF00589">
    <property type="entry name" value="Phage_integrase"/>
    <property type="match status" value="1"/>
</dbReference>
<dbReference type="EMBL" id="QAMZ01000053">
    <property type="protein sequence ID" value="PWL51822.1"/>
    <property type="molecule type" value="Genomic_DNA"/>
</dbReference>
<evidence type="ECO:0000313" key="7">
    <source>
        <dbReference type="Proteomes" id="UP000246114"/>
    </source>
</evidence>
<reference evidence="6 7" key="1">
    <citation type="submission" date="2018-03" db="EMBL/GenBank/DDBJ databases">
        <title>The uncultured portion of the human microbiome is neutrally assembled.</title>
        <authorList>
            <person name="Jeraldo P."/>
            <person name="Boardman L."/>
            <person name="White B.A."/>
            <person name="Nelson H."/>
            <person name="Goldenfeld N."/>
            <person name="Chia N."/>
        </authorList>
    </citation>
    <scope>NUCLEOTIDE SEQUENCE [LARGE SCALE GENOMIC DNA]</scope>
    <source>
        <strain evidence="6">CIM:MAG 903</strain>
    </source>
</reference>
<dbReference type="PANTHER" id="PTHR30629">
    <property type="entry name" value="PROPHAGE INTEGRASE"/>
    <property type="match status" value="1"/>
</dbReference>
<dbReference type="CDD" id="cd01189">
    <property type="entry name" value="INT_ICEBs1_C_like"/>
    <property type="match status" value="1"/>
</dbReference>
<dbReference type="SUPFAM" id="SSF56349">
    <property type="entry name" value="DNA breaking-rejoining enzymes"/>
    <property type="match status" value="1"/>
</dbReference>
<dbReference type="AlphaFoldDB" id="A0A316LZU3"/>
<comment type="similarity">
    <text evidence="2">Belongs to the 'phage' integrase family.</text>
</comment>
<dbReference type="GO" id="GO:0003677">
    <property type="term" value="F:DNA binding"/>
    <property type="evidence" value="ECO:0007669"/>
    <property type="project" value="UniProtKB-KW"/>
</dbReference>
<dbReference type="Pfam" id="PF14659">
    <property type="entry name" value="Phage_int_SAM_3"/>
    <property type="match status" value="1"/>
</dbReference>
<dbReference type="InterPro" id="IPR004107">
    <property type="entry name" value="Integrase_SAM-like_N"/>
</dbReference>
<dbReference type="InterPro" id="IPR050808">
    <property type="entry name" value="Phage_Integrase"/>
</dbReference>
<evidence type="ECO:0000256" key="4">
    <source>
        <dbReference type="ARBA" id="ARBA00023125"/>
    </source>
</evidence>
<evidence type="ECO:0000256" key="3">
    <source>
        <dbReference type="ARBA" id="ARBA00022908"/>
    </source>
</evidence>
<keyword evidence="4" id="KW-0238">DNA-binding</keyword>
<dbReference type="InterPro" id="IPR013762">
    <property type="entry name" value="Integrase-like_cat_sf"/>
</dbReference>
<gene>
    <name evidence="6" type="ORF">DBY38_12820</name>
</gene>
<comment type="caution">
    <text evidence="6">The sequence shown here is derived from an EMBL/GenBank/DDBJ whole genome shotgun (WGS) entry which is preliminary data.</text>
</comment>
<dbReference type="Gene3D" id="1.10.150.130">
    <property type="match status" value="1"/>
</dbReference>
<evidence type="ECO:0000313" key="6">
    <source>
        <dbReference type="EMBL" id="PWL51822.1"/>
    </source>
</evidence>
<dbReference type="InterPro" id="IPR010998">
    <property type="entry name" value="Integrase_recombinase_N"/>
</dbReference>
<dbReference type="Proteomes" id="UP000246114">
    <property type="component" value="Unassembled WGS sequence"/>
</dbReference>
<dbReference type="InterPro" id="IPR011010">
    <property type="entry name" value="DNA_brk_join_enz"/>
</dbReference>